<dbReference type="EMBL" id="JAXCGZ010004026">
    <property type="protein sequence ID" value="KAK7082431.1"/>
    <property type="molecule type" value="Genomic_DNA"/>
</dbReference>
<comment type="caution">
    <text evidence="1">The sequence shown here is derived from an EMBL/GenBank/DDBJ whole genome shotgun (WGS) entry which is preliminary data.</text>
</comment>
<reference evidence="1 2" key="1">
    <citation type="submission" date="2023-11" db="EMBL/GenBank/DDBJ databases">
        <title>Halocaridina rubra genome assembly.</title>
        <authorList>
            <person name="Smith C."/>
        </authorList>
    </citation>
    <scope>NUCLEOTIDE SEQUENCE [LARGE SCALE GENOMIC DNA]</scope>
    <source>
        <strain evidence="1">EP-1</strain>
        <tissue evidence="1">Whole</tissue>
    </source>
</reference>
<dbReference type="Proteomes" id="UP001381693">
    <property type="component" value="Unassembled WGS sequence"/>
</dbReference>
<dbReference type="AlphaFoldDB" id="A0AAN9A6H1"/>
<evidence type="ECO:0000313" key="1">
    <source>
        <dbReference type="EMBL" id="KAK7082431.1"/>
    </source>
</evidence>
<name>A0AAN9A6H1_HALRR</name>
<keyword evidence="2" id="KW-1185">Reference proteome</keyword>
<evidence type="ECO:0000313" key="2">
    <source>
        <dbReference type="Proteomes" id="UP001381693"/>
    </source>
</evidence>
<accession>A0AAN9A6H1</accession>
<sequence>MISVSSIFAPSPTVPPTQLRLWHFERTQHENLRNFLFDFPWDDYCTWSRNPDQVALKVAVIMTVGMEAYIPSSTKTFSPLKHWFDRACSMAIPARNRSHQSYQVSPSDLTRSAFIIARNRCTAQIQRSKASFIRRNYRESFVVGDDISKAFDKVWHKALSLFERSSGSLIVR</sequence>
<protein>
    <submittedName>
        <fullName evidence="1">Uncharacterized protein</fullName>
    </submittedName>
</protein>
<organism evidence="1 2">
    <name type="scientific">Halocaridina rubra</name>
    <name type="common">Hawaiian red shrimp</name>
    <dbReference type="NCBI Taxonomy" id="373956"/>
    <lineage>
        <taxon>Eukaryota</taxon>
        <taxon>Metazoa</taxon>
        <taxon>Ecdysozoa</taxon>
        <taxon>Arthropoda</taxon>
        <taxon>Crustacea</taxon>
        <taxon>Multicrustacea</taxon>
        <taxon>Malacostraca</taxon>
        <taxon>Eumalacostraca</taxon>
        <taxon>Eucarida</taxon>
        <taxon>Decapoda</taxon>
        <taxon>Pleocyemata</taxon>
        <taxon>Caridea</taxon>
        <taxon>Atyoidea</taxon>
        <taxon>Atyidae</taxon>
        <taxon>Halocaridina</taxon>
    </lineage>
</organism>
<gene>
    <name evidence="1" type="ORF">SK128_015750</name>
</gene>
<proteinExistence type="predicted"/>